<protein>
    <submittedName>
        <fullName evidence="1">Uncharacterized protein</fullName>
    </submittedName>
</protein>
<sequence length="73" mass="8069">MSFFSFLEITFLTSEDGRCPRSVISVVGFVAGNPPGSAYRQCIRLVRHVLSSFWRARLGPPALAAPRVVCWGQ</sequence>
<organism evidence="1 2">
    <name type="scientific">Ancylostoma ceylanicum</name>
    <dbReference type="NCBI Taxonomy" id="53326"/>
    <lineage>
        <taxon>Eukaryota</taxon>
        <taxon>Metazoa</taxon>
        <taxon>Ecdysozoa</taxon>
        <taxon>Nematoda</taxon>
        <taxon>Chromadorea</taxon>
        <taxon>Rhabditida</taxon>
        <taxon>Rhabditina</taxon>
        <taxon>Rhabditomorpha</taxon>
        <taxon>Strongyloidea</taxon>
        <taxon>Ancylostomatidae</taxon>
        <taxon>Ancylostomatinae</taxon>
        <taxon>Ancylostoma</taxon>
    </lineage>
</organism>
<name>A0A016U3I7_9BILA</name>
<dbReference type="EMBL" id="JARK01001394">
    <property type="protein sequence ID" value="EYC09864.1"/>
    <property type="molecule type" value="Genomic_DNA"/>
</dbReference>
<dbReference type="AlphaFoldDB" id="A0A016U3I7"/>
<reference evidence="2" key="1">
    <citation type="journal article" date="2015" name="Nat. Genet.">
        <title>The genome and transcriptome of the zoonotic hookworm Ancylostoma ceylanicum identify infection-specific gene families.</title>
        <authorList>
            <person name="Schwarz E.M."/>
            <person name="Hu Y."/>
            <person name="Antoshechkin I."/>
            <person name="Miller M.M."/>
            <person name="Sternberg P.W."/>
            <person name="Aroian R.V."/>
        </authorList>
    </citation>
    <scope>NUCLEOTIDE SEQUENCE</scope>
    <source>
        <strain evidence="2">HY135</strain>
    </source>
</reference>
<keyword evidence="2" id="KW-1185">Reference proteome</keyword>
<dbReference type="Proteomes" id="UP000024635">
    <property type="component" value="Unassembled WGS sequence"/>
</dbReference>
<evidence type="ECO:0000313" key="2">
    <source>
        <dbReference type="Proteomes" id="UP000024635"/>
    </source>
</evidence>
<proteinExistence type="predicted"/>
<gene>
    <name evidence="1" type="primary">Acey_s0058.g2861</name>
    <name evidence="1" type="ORF">Y032_0058g2861</name>
</gene>
<evidence type="ECO:0000313" key="1">
    <source>
        <dbReference type="EMBL" id="EYC09864.1"/>
    </source>
</evidence>
<comment type="caution">
    <text evidence="1">The sequence shown here is derived from an EMBL/GenBank/DDBJ whole genome shotgun (WGS) entry which is preliminary data.</text>
</comment>
<accession>A0A016U3I7</accession>